<gene>
    <name evidence="2" type="ORF">K435DRAFT_859262</name>
</gene>
<protein>
    <submittedName>
        <fullName evidence="2">Uncharacterized protein</fullName>
    </submittedName>
</protein>
<name>A0A4S8M1N7_DENBC</name>
<sequence length="320" mass="34967">MHSPTTTLSSGRNSVSTEIDMDMDSDSTLTRPPATGQYYLIFSSLTTRQFSDALDLFRSFFSSDFVTAIALVSAHPHAPPVDVEGLSMFSTREFKENYHEIIRGDHVAQFFITAHIADHASLNRGPSYFSAGRTTDAYTLKEDAVRRTRYKAALDIIPYPQNATPNDKTAVHSGNLSVLATTRLIKRLFMSLSKQLGVSINSNGAGLIIEPEIGQTVAVKFKLDFFVGLPVITQMHIIPRTPADLRKFYDRIYSGFPPPTPPSFTAPPSPTKCAADNTIPVETNAHGSDKPSPSKKAHKAPIAGPSVTTRRKAAHSSTDK</sequence>
<accession>A0A4S8M1N7</accession>
<reference evidence="2 3" key="1">
    <citation type="journal article" date="2019" name="Nat. Ecol. Evol.">
        <title>Megaphylogeny resolves global patterns of mushroom evolution.</title>
        <authorList>
            <person name="Varga T."/>
            <person name="Krizsan K."/>
            <person name="Foldi C."/>
            <person name="Dima B."/>
            <person name="Sanchez-Garcia M."/>
            <person name="Sanchez-Ramirez S."/>
            <person name="Szollosi G.J."/>
            <person name="Szarkandi J.G."/>
            <person name="Papp V."/>
            <person name="Albert L."/>
            <person name="Andreopoulos W."/>
            <person name="Angelini C."/>
            <person name="Antonin V."/>
            <person name="Barry K.W."/>
            <person name="Bougher N.L."/>
            <person name="Buchanan P."/>
            <person name="Buyck B."/>
            <person name="Bense V."/>
            <person name="Catcheside P."/>
            <person name="Chovatia M."/>
            <person name="Cooper J."/>
            <person name="Damon W."/>
            <person name="Desjardin D."/>
            <person name="Finy P."/>
            <person name="Geml J."/>
            <person name="Haridas S."/>
            <person name="Hughes K."/>
            <person name="Justo A."/>
            <person name="Karasinski D."/>
            <person name="Kautmanova I."/>
            <person name="Kiss B."/>
            <person name="Kocsube S."/>
            <person name="Kotiranta H."/>
            <person name="LaButti K.M."/>
            <person name="Lechner B.E."/>
            <person name="Liimatainen K."/>
            <person name="Lipzen A."/>
            <person name="Lukacs Z."/>
            <person name="Mihaltcheva S."/>
            <person name="Morgado L.N."/>
            <person name="Niskanen T."/>
            <person name="Noordeloos M.E."/>
            <person name="Ohm R.A."/>
            <person name="Ortiz-Santana B."/>
            <person name="Ovrebo C."/>
            <person name="Racz N."/>
            <person name="Riley R."/>
            <person name="Savchenko A."/>
            <person name="Shiryaev A."/>
            <person name="Soop K."/>
            <person name="Spirin V."/>
            <person name="Szebenyi C."/>
            <person name="Tomsovsky M."/>
            <person name="Tulloss R.E."/>
            <person name="Uehling J."/>
            <person name="Grigoriev I.V."/>
            <person name="Vagvolgyi C."/>
            <person name="Papp T."/>
            <person name="Martin F.M."/>
            <person name="Miettinen O."/>
            <person name="Hibbett D.S."/>
            <person name="Nagy L.G."/>
        </authorList>
    </citation>
    <scope>NUCLEOTIDE SEQUENCE [LARGE SCALE GENOMIC DNA]</scope>
    <source>
        <strain evidence="2 3">CBS 962.96</strain>
    </source>
</reference>
<feature type="compositionally biased region" description="Polar residues" evidence="1">
    <location>
        <begin position="1"/>
        <end position="17"/>
    </location>
</feature>
<feature type="region of interest" description="Disordered" evidence="1">
    <location>
        <begin position="259"/>
        <end position="320"/>
    </location>
</feature>
<evidence type="ECO:0000313" key="2">
    <source>
        <dbReference type="EMBL" id="THU95751.1"/>
    </source>
</evidence>
<feature type="compositionally biased region" description="Pro residues" evidence="1">
    <location>
        <begin position="259"/>
        <end position="270"/>
    </location>
</feature>
<organism evidence="2 3">
    <name type="scientific">Dendrothele bispora (strain CBS 962.96)</name>
    <dbReference type="NCBI Taxonomy" id="1314807"/>
    <lineage>
        <taxon>Eukaryota</taxon>
        <taxon>Fungi</taxon>
        <taxon>Dikarya</taxon>
        <taxon>Basidiomycota</taxon>
        <taxon>Agaricomycotina</taxon>
        <taxon>Agaricomycetes</taxon>
        <taxon>Agaricomycetidae</taxon>
        <taxon>Agaricales</taxon>
        <taxon>Agaricales incertae sedis</taxon>
        <taxon>Dendrothele</taxon>
    </lineage>
</organism>
<evidence type="ECO:0000256" key="1">
    <source>
        <dbReference type="SAM" id="MobiDB-lite"/>
    </source>
</evidence>
<dbReference type="AlphaFoldDB" id="A0A4S8M1N7"/>
<feature type="region of interest" description="Disordered" evidence="1">
    <location>
        <begin position="1"/>
        <end position="30"/>
    </location>
</feature>
<dbReference type="EMBL" id="ML179193">
    <property type="protein sequence ID" value="THU95751.1"/>
    <property type="molecule type" value="Genomic_DNA"/>
</dbReference>
<keyword evidence="3" id="KW-1185">Reference proteome</keyword>
<proteinExistence type="predicted"/>
<evidence type="ECO:0000313" key="3">
    <source>
        <dbReference type="Proteomes" id="UP000297245"/>
    </source>
</evidence>
<dbReference type="Proteomes" id="UP000297245">
    <property type="component" value="Unassembled WGS sequence"/>
</dbReference>